<comment type="caution">
    <text evidence="2">The sequence shown here is derived from an EMBL/GenBank/DDBJ whole genome shotgun (WGS) entry which is preliminary data.</text>
</comment>
<sequence length="260" mass="28004">MSVTMVATARLETRWIGDRPAGRPVLVFLHEGLGCMAQWRDFPDRVAAAVGLPALVYSRLGYGGSDPVALPRPVDYLNREGEIHLPALLDQAGIDQAILIGHSDGATIALVAAGSDGDRRVLGVVAMAPHSFVEDMCLQAIAAVTDIYRDTDLRQRLARYHGDNVDCAFWGWNSTWLEPAFKHWHIRSHLAAISVPVLVIQGEDDEYATLAQVDIIRDTVPAGAQCLVLPACGHTPQRDQAEAVLAAIVGFVSLVSPVSG</sequence>
<dbReference type="InterPro" id="IPR000073">
    <property type="entry name" value="AB_hydrolase_1"/>
</dbReference>
<dbReference type="Proteomes" id="UP000680714">
    <property type="component" value="Unassembled WGS sequence"/>
</dbReference>
<dbReference type="Pfam" id="PF12697">
    <property type="entry name" value="Abhydrolase_6"/>
    <property type="match status" value="1"/>
</dbReference>
<organism evidence="2 3">
    <name type="scientific">Magnetospirillum sulfuroxidans</name>
    <dbReference type="NCBI Taxonomy" id="611300"/>
    <lineage>
        <taxon>Bacteria</taxon>
        <taxon>Pseudomonadati</taxon>
        <taxon>Pseudomonadota</taxon>
        <taxon>Alphaproteobacteria</taxon>
        <taxon>Rhodospirillales</taxon>
        <taxon>Rhodospirillaceae</taxon>
        <taxon>Magnetospirillum</taxon>
    </lineage>
</organism>
<evidence type="ECO:0000259" key="1">
    <source>
        <dbReference type="Pfam" id="PF12697"/>
    </source>
</evidence>
<dbReference type="PANTHER" id="PTHR43798">
    <property type="entry name" value="MONOACYLGLYCEROL LIPASE"/>
    <property type="match status" value="1"/>
</dbReference>
<dbReference type="GO" id="GO:0016787">
    <property type="term" value="F:hydrolase activity"/>
    <property type="evidence" value="ECO:0007669"/>
    <property type="project" value="UniProtKB-KW"/>
</dbReference>
<dbReference type="Gene3D" id="3.40.50.1820">
    <property type="entry name" value="alpha/beta hydrolase"/>
    <property type="match status" value="1"/>
</dbReference>
<proteinExistence type="predicted"/>
<dbReference type="InterPro" id="IPR050266">
    <property type="entry name" value="AB_hydrolase_sf"/>
</dbReference>
<dbReference type="SUPFAM" id="SSF53474">
    <property type="entry name" value="alpha/beta-Hydrolases"/>
    <property type="match status" value="1"/>
</dbReference>
<dbReference type="PANTHER" id="PTHR43798:SF33">
    <property type="entry name" value="HYDROLASE, PUTATIVE (AFU_ORTHOLOGUE AFUA_2G14860)-RELATED"/>
    <property type="match status" value="1"/>
</dbReference>
<protein>
    <submittedName>
        <fullName evidence="2">Alpha/beta hydrolase</fullName>
    </submittedName>
</protein>
<evidence type="ECO:0000313" key="3">
    <source>
        <dbReference type="Proteomes" id="UP000680714"/>
    </source>
</evidence>
<keyword evidence="3" id="KW-1185">Reference proteome</keyword>
<dbReference type="InterPro" id="IPR029058">
    <property type="entry name" value="AB_hydrolase_fold"/>
</dbReference>
<reference evidence="2 3" key="1">
    <citation type="submission" date="2021-04" db="EMBL/GenBank/DDBJ databases">
        <title>Magnetospirillum sulfuroxidans sp. nov., a facultative chemolithoautotrophic sulfur-oxidizing alphaproteobacterium isolated from freshwater sediment and proposals for Paramagetospirillum gen. nov., and Magnetospirillaceae fam. nov.</title>
        <authorList>
            <person name="Koziaeva V."/>
            <person name="Geelhoed J.S."/>
            <person name="Sorokin D.Y."/>
            <person name="Grouzdev D.S."/>
        </authorList>
    </citation>
    <scope>NUCLEOTIDE SEQUENCE [LARGE SCALE GENOMIC DNA]</scope>
    <source>
        <strain evidence="2 3">J10</strain>
    </source>
</reference>
<gene>
    <name evidence="2" type="ORF">KEC16_10970</name>
</gene>
<keyword evidence="2" id="KW-0378">Hydrolase</keyword>
<accession>A0ABS5ICT0</accession>
<dbReference type="EMBL" id="JAGTUF010000009">
    <property type="protein sequence ID" value="MBR9972232.1"/>
    <property type="molecule type" value="Genomic_DNA"/>
</dbReference>
<feature type="domain" description="AB hydrolase-1" evidence="1">
    <location>
        <begin position="26"/>
        <end position="247"/>
    </location>
</feature>
<evidence type="ECO:0000313" key="2">
    <source>
        <dbReference type="EMBL" id="MBR9972232.1"/>
    </source>
</evidence>
<name>A0ABS5ICT0_9PROT</name>